<evidence type="ECO:0000256" key="4">
    <source>
        <dbReference type="ARBA" id="ARBA00022692"/>
    </source>
</evidence>
<feature type="transmembrane region" description="Helical" evidence="8">
    <location>
        <begin position="180"/>
        <end position="198"/>
    </location>
</feature>
<evidence type="ECO:0000313" key="11">
    <source>
        <dbReference type="Proteomes" id="UP000777438"/>
    </source>
</evidence>
<keyword evidence="3" id="KW-0813">Transport</keyword>
<dbReference type="Proteomes" id="UP000777438">
    <property type="component" value="Unassembled WGS sequence"/>
</dbReference>
<evidence type="ECO:0000259" key="9">
    <source>
        <dbReference type="Pfam" id="PF13127"/>
    </source>
</evidence>
<feature type="region of interest" description="Disordered" evidence="7">
    <location>
        <begin position="13"/>
        <end position="41"/>
    </location>
</feature>
<proteinExistence type="inferred from homology"/>
<gene>
    <name evidence="10" type="ORF">B0T10DRAFT_481835</name>
</gene>
<feature type="domain" description="DUF3955" evidence="9">
    <location>
        <begin position="63"/>
        <end position="118"/>
    </location>
</feature>
<evidence type="ECO:0000256" key="3">
    <source>
        <dbReference type="ARBA" id="ARBA00022448"/>
    </source>
</evidence>
<dbReference type="Pfam" id="PF06027">
    <property type="entry name" value="SLC35F"/>
    <property type="match status" value="1"/>
</dbReference>
<feature type="transmembrane region" description="Helical" evidence="8">
    <location>
        <begin position="204"/>
        <end position="226"/>
    </location>
</feature>
<dbReference type="EMBL" id="JAGPYM010000006">
    <property type="protein sequence ID" value="KAH6893253.1"/>
    <property type="molecule type" value="Genomic_DNA"/>
</dbReference>
<evidence type="ECO:0000256" key="2">
    <source>
        <dbReference type="ARBA" id="ARBA00007863"/>
    </source>
</evidence>
<feature type="transmembrane region" description="Helical" evidence="8">
    <location>
        <begin position="274"/>
        <end position="296"/>
    </location>
</feature>
<sequence>MPSSDTMITEAIGHPRERHHHDEDTDLAASTSALLPHPPPSHAPPAMDGFRAKLGLAGVARRTLGLACLMVTVLLWTLYNFMASYILSDQSFDKPFFVVYFNTSIFAISLTPRFFRYIKQKGIRGCRNDAVLHWKEYRQGPSRRIAEEVDGEESDERLLSGYSDLEPVNKGVEKMNFRETAVISLEFSMLWFLANYFSSACLQFTSVASTTILSSTSSMWTLIFCAMLRIEPFTLRKLIGVGASLAGVVLISTVDMSGSDDENLGSFPHKTTAQIAIGDAMAIISALVYGVYVTVMKQRVGNEDKVDMPLFFGMVGVFNLLLLWPVFFILHFTGLEPFQLPPTGKLWTMIVLNSLGSFISDVSWAYALLLTTPLVVTVGLSLTIPLSLIGEILQYSHYSSFTYWVGAVIVFLSFLIVNHESEVSDGKGNSAEQQDRGIVV</sequence>
<dbReference type="PANTHER" id="PTHR23051">
    <property type="entry name" value="SOLUTE CARRIER FAMILY 35, MEMBER F5"/>
    <property type="match status" value="1"/>
</dbReference>
<evidence type="ECO:0000313" key="10">
    <source>
        <dbReference type="EMBL" id="KAH6893253.1"/>
    </source>
</evidence>
<name>A0A9P8WBN0_9HYPO</name>
<keyword evidence="4 8" id="KW-0812">Transmembrane</keyword>
<dbReference type="Pfam" id="PF13127">
    <property type="entry name" value="DUF3955"/>
    <property type="match status" value="1"/>
</dbReference>
<evidence type="ECO:0000256" key="7">
    <source>
        <dbReference type="SAM" id="MobiDB-lite"/>
    </source>
</evidence>
<reference evidence="10 11" key="1">
    <citation type="journal article" date="2021" name="Nat. Commun.">
        <title>Genetic determinants of endophytism in the Arabidopsis root mycobiome.</title>
        <authorList>
            <person name="Mesny F."/>
            <person name="Miyauchi S."/>
            <person name="Thiergart T."/>
            <person name="Pickel B."/>
            <person name="Atanasova L."/>
            <person name="Karlsson M."/>
            <person name="Huettel B."/>
            <person name="Barry K.W."/>
            <person name="Haridas S."/>
            <person name="Chen C."/>
            <person name="Bauer D."/>
            <person name="Andreopoulos W."/>
            <person name="Pangilinan J."/>
            <person name="LaButti K."/>
            <person name="Riley R."/>
            <person name="Lipzen A."/>
            <person name="Clum A."/>
            <person name="Drula E."/>
            <person name="Henrissat B."/>
            <person name="Kohler A."/>
            <person name="Grigoriev I.V."/>
            <person name="Martin F.M."/>
            <person name="Hacquard S."/>
        </authorList>
    </citation>
    <scope>NUCLEOTIDE SEQUENCE [LARGE SCALE GENOMIC DNA]</scope>
    <source>
        <strain evidence="10 11">MPI-CAGE-CH-0241</strain>
    </source>
</reference>
<feature type="transmembrane region" description="Helical" evidence="8">
    <location>
        <begin position="308"/>
        <end position="332"/>
    </location>
</feature>
<dbReference type="OrthoDB" id="1436450at2759"/>
<evidence type="ECO:0000256" key="6">
    <source>
        <dbReference type="ARBA" id="ARBA00023136"/>
    </source>
</evidence>
<dbReference type="SUPFAM" id="SSF103481">
    <property type="entry name" value="Multidrug resistance efflux transporter EmrE"/>
    <property type="match status" value="1"/>
</dbReference>
<protein>
    <recommendedName>
        <fullName evidence="9">DUF3955 domain-containing protein</fullName>
    </recommendedName>
</protein>
<dbReference type="InterPro" id="IPR037185">
    <property type="entry name" value="EmrE-like"/>
</dbReference>
<keyword evidence="11" id="KW-1185">Reference proteome</keyword>
<organism evidence="10 11">
    <name type="scientific">Thelonectria olida</name>
    <dbReference type="NCBI Taxonomy" id="1576542"/>
    <lineage>
        <taxon>Eukaryota</taxon>
        <taxon>Fungi</taxon>
        <taxon>Dikarya</taxon>
        <taxon>Ascomycota</taxon>
        <taxon>Pezizomycotina</taxon>
        <taxon>Sordariomycetes</taxon>
        <taxon>Hypocreomycetidae</taxon>
        <taxon>Hypocreales</taxon>
        <taxon>Nectriaceae</taxon>
        <taxon>Thelonectria</taxon>
    </lineage>
</organism>
<accession>A0A9P8WBN0</accession>
<keyword evidence="5 8" id="KW-1133">Transmembrane helix</keyword>
<evidence type="ECO:0000256" key="8">
    <source>
        <dbReference type="SAM" id="Phobius"/>
    </source>
</evidence>
<dbReference type="InterPro" id="IPR009262">
    <property type="entry name" value="SLC35_F1/F2/F6"/>
</dbReference>
<dbReference type="AlphaFoldDB" id="A0A9P8WBN0"/>
<evidence type="ECO:0000256" key="1">
    <source>
        <dbReference type="ARBA" id="ARBA00004141"/>
    </source>
</evidence>
<dbReference type="PANTHER" id="PTHR23051:SF0">
    <property type="entry name" value="SOLUTE CARRIER FAMILY 35 MEMBER F5"/>
    <property type="match status" value="1"/>
</dbReference>
<dbReference type="GO" id="GO:0000329">
    <property type="term" value="C:fungal-type vacuole membrane"/>
    <property type="evidence" value="ECO:0007669"/>
    <property type="project" value="TreeGrafter"/>
</dbReference>
<feature type="transmembrane region" description="Helical" evidence="8">
    <location>
        <begin position="401"/>
        <end position="417"/>
    </location>
</feature>
<feature type="transmembrane region" description="Helical" evidence="8">
    <location>
        <begin position="364"/>
        <end position="389"/>
    </location>
</feature>
<feature type="transmembrane region" description="Helical" evidence="8">
    <location>
        <begin position="63"/>
        <end position="85"/>
    </location>
</feature>
<keyword evidence="6 8" id="KW-0472">Membrane</keyword>
<feature type="transmembrane region" description="Helical" evidence="8">
    <location>
        <begin position="97"/>
        <end position="115"/>
    </location>
</feature>
<dbReference type="GO" id="GO:0022857">
    <property type="term" value="F:transmembrane transporter activity"/>
    <property type="evidence" value="ECO:0007669"/>
    <property type="project" value="InterPro"/>
</dbReference>
<comment type="similarity">
    <text evidence="2">Belongs to the SLC35F solute transporter family.</text>
</comment>
<dbReference type="InterPro" id="IPR025016">
    <property type="entry name" value="DUF3955"/>
</dbReference>
<comment type="caution">
    <text evidence="10">The sequence shown here is derived from an EMBL/GenBank/DDBJ whole genome shotgun (WGS) entry which is preliminary data.</text>
</comment>
<evidence type="ECO:0000256" key="5">
    <source>
        <dbReference type="ARBA" id="ARBA00022989"/>
    </source>
</evidence>
<feature type="transmembrane region" description="Helical" evidence="8">
    <location>
        <begin position="238"/>
        <end position="254"/>
    </location>
</feature>
<comment type="subcellular location">
    <subcellularLocation>
        <location evidence="1">Membrane</location>
        <topology evidence="1">Multi-pass membrane protein</topology>
    </subcellularLocation>
</comment>